<dbReference type="SUPFAM" id="SSF55729">
    <property type="entry name" value="Acyl-CoA N-acyltransferases (Nat)"/>
    <property type="match status" value="1"/>
</dbReference>
<sequence length="185" mass="21176">MENIYLLLAENRILETERLILRPVTLEDAGDMYAYASDEETTRYVFPQNHSLEETKANIAGIYLATPLGRWGIVLKETGAFIGSIDMHKLDTTMRKSALGYCLHKDCWNNGYMTEAVKAVIQLAFETLEMNALVAVHDKENPASGRVMEKAGMHFSHEEPYAKMDGDRIVTRMYYRLTKEHYFGK</sequence>
<dbReference type="PROSITE" id="PS51186">
    <property type="entry name" value="GNAT"/>
    <property type="match status" value="1"/>
</dbReference>
<reference evidence="2" key="1">
    <citation type="journal article" date="2014" name="Int. J. Syst. Evol. Microbiol.">
        <title>Complete genome sequence of Corynebacterium casei LMG S-19264T (=DSM 44701T), isolated from a smear-ripened cheese.</title>
        <authorList>
            <consortium name="US DOE Joint Genome Institute (JGI-PGF)"/>
            <person name="Walter F."/>
            <person name="Albersmeier A."/>
            <person name="Kalinowski J."/>
            <person name="Ruckert C."/>
        </authorList>
    </citation>
    <scope>NUCLEOTIDE SEQUENCE</scope>
    <source>
        <strain evidence="2">CGMCC 1.15533</strain>
    </source>
</reference>
<evidence type="ECO:0000313" key="3">
    <source>
        <dbReference type="Proteomes" id="UP000660801"/>
    </source>
</evidence>
<dbReference type="InterPro" id="IPR000182">
    <property type="entry name" value="GNAT_dom"/>
</dbReference>
<reference evidence="2" key="2">
    <citation type="submission" date="2020-09" db="EMBL/GenBank/DDBJ databases">
        <authorList>
            <person name="Sun Q."/>
            <person name="Zhou Y."/>
        </authorList>
    </citation>
    <scope>NUCLEOTIDE SEQUENCE</scope>
    <source>
        <strain evidence="2">CGMCC 1.15533</strain>
    </source>
</reference>
<dbReference type="Pfam" id="PF13302">
    <property type="entry name" value="Acetyltransf_3"/>
    <property type="match status" value="1"/>
</dbReference>
<protein>
    <submittedName>
        <fullName evidence="2">N-acetyltransferase</fullName>
    </submittedName>
</protein>
<accession>A0A917EFF3</accession>
<gene>
    <name evidence="2" type="ORF">GCM10011510_05920</name>
</gene>
<dbReference type="EMBL" id="BMJN01000006">
    <property type="protein sequence ID" value="GGE27560.1"/>
    <property type="molecule type" value="Genomic_DNA"/>
</dbReference>
<dbReference type="InterPro" id="IPR016181">
    <property type="entry name" value="Acyl_CoA_acyltransferase"/>
</dbReference>
<dbReference type="OrthoDB" id="9798081at2"/>
<dbReference type="RefSeq" id="WP_068991829.1">
    <property type="nucleotide sequence ID" value="NZ_BMJN01000006.1"/>
</dbReference>
<dbReference type="AlphaFoldDB" id="A0A917EFF3"/>
<dbReference type="Gene3D" id="3.40.630.30">
    <property type="match status" value="1"/>
</dbReference>
<dbReference type="InterPro" id="IPR051531">
    <property type="entry name" value="N-acetyltransferase"/>
</dbReference>
<organism evidence="2 3">
    <name type="scientific">Streptococcus himalayensis</name>
    <dbReference type="NCBI Taxonomy" id="1888195"/>
    <lineage>
        <taxon>Bacteria</taxon>
        <taxon>Bacillati</taxon>
        <taxon>Bacillota</taxon>
        <taxon>Bacilli</taxon>
        <taxon>Lactobacillales</taxon>
        <taxon>Streptococcaceae</taxon>
        <taxon>Streptococcus</taxon>
    </lineage>
</organism>
<dbReference type="Proteomes" id="UP000660801">
    <property type="component" value="Unassembled WGS sequence"/>
</dbReference>
<feature type="domain" description="N-acetyltransferase" evidence="1">
    <location>
        <begin position="19"/>
        <end position="178"/>
    </location>
</feature>
<keyword evidence="3" id="KW-1185">Reference proteome</keyword>
<proteinExistence type="predicted"/>
<name>A0A917EFF3_9STRE</name>
<dbReference type="PANTHER" id="PTHR43792:SF1">
    <property type="entry name" value="N-ACETYLTRANSFERASE DOMAIN-CONTAINING PROTEIN"/>
    <property type="match status" value="1"/>
</dbReference>
<dbReference type="PANTHER" id="PTHR43792">
    <property type="entry name" value="GNAT FAMILY, PUTATIVE (AFU_ORTHOLOGUE AFUA_3G00765)-RELATED-RELATED"/>
    <property type="match status" value="1"/>
</dbReference>
<dbReference type="GO" id="GO:0016747">
    <property type="term" value="F:acyltransferase activity, transferring groups other than amino-acyl groups"/>
    <property type="evidence" value="ECO:0007669"/>
    <property type="project" value="InterPro"/>
</dbReference>
<evidence type="ECO:0000313" key="2">
    <source>
        <dbReference type="EMBL" id="GGE27560.1"/>
    </source>
</evidence>
<evidence type="ECO:0000259" key="1">
    <source>
        <dbReference type="PROSITE" id="PS51186"/>
    </source>
</evidence>
<comment type="caution">
    <text evidence="2">The sequence shown here is derived from an EMBL/GenBank/DDBJ whole genome shotgun (WGS) entry which is preliminary data.</text>
</comment>